<keyword evidence="15" id="KW-1185">Reference proteome</keyword>
<keyword evidence="12" id="KW-0325">Glycoprotein</keyword>
<dbReference type="WBParaSite" id="sdigi.contig181.g5759.t1">
    <property type="protein sequence ID" value="sdigi.contig181.g5759.t1"/>
    <property type="gene ID" value="sdigi.contig181.g5759"/>
</dbReference>
<dbReference type="GO" id="GO:0000139">
    <property type="term" value="C:Golgi membrane"/>
    <property type="evidence" value="ECO:0007669"/>
    <property type="project" value="UniProtKB-SubCell"/>
</dbReference>
<reference evidence="16" key="1">
    <citation type="submission" date="2022-11" db="UniProtKB">
        <authorList>
            <consortium name="WormBaseParasite"/>
        </authorList>
    </citation>
    <scope>IDENTIFICATION</scope>
</reference>
<evidence type="ECO:0000256" key="2">
    <source>
        <dbReference type="ARBA" id="ARBA00004922"/>
    </source>
</evidence>
<accession>A0A915PIH8</accession>
<evidence type="ECO:0000313" key="16">
    <source>
        <dbReference type="WBParaSite" id="sdigi.contig181.g5759.t1"/>
    </source>
</evidence>
<keyword evidence="11" id="KW-0472">Membrane</keyword>
<keyword evidence="6" id="KW-0808">Transferase</keyword>
<keyword evidence="9" id="KW-1133">Transmembrane helix</keyword>
<dbReference type="InterPro" id="IPR026116">
    <property type="entry name" value="GT18_cat"/>
</dbReference>
<evidence type="ECO:0000256" key="13">
    <source>
        <dbReference type="ARBA" id="ARBA00048243"/>
    </source>
</evidence>
<evidence type="ECO:0000256" key="10">
    <source>
        <dbReference type="ARBA" id="ARBA00023034"/>
    </source>
</evidence>
<name>A0A915PIH8_9BILA</name>
<dbReference type="PANTHER" id="PTHR15075">
    <property type="entry name" value="ALPHA-MANNOSIDE BETA-1,6-N-ACETYLGLUCOSAMINYLTRANSFERASE"/>
    <property type="match status" value="1"/>
</dbReference>
<organism evidence="15 16">
    <name type="scientific">Setaria digitata</name>
    <dbReference type="NCBI Taxonomy" id="48799"/>
    <lineage>
        <taxon>Eukaryota</taxon>
        <taxon>Metazoa</taxon>
        <taxon>Ecdysozoa</taxon>
        <taxon>Nematoda</taxon>
        <taxon>Chromadorea</taxon>
        <taxon>Rhabditida</taxon>
        <taxon>Spirurina</taxon>
        <taxon>Spiruromorpha</taxon>
        <taxon>Filarioidea</taxon>
        <taxon>Setariidae</taxon>
        <taxon>Setaria</taxon>
    </lineage>
</organism>
<evidence type="ECO:0000256" key="5">
    <source>
        <dbReference type="ARBA" id="ARBA00022676"/>
    </source>
</evidence>
<feature type="domain" description="Glycosyltransferase family 18 catalytic" evidence="14">
    <location>
        <begin position="13"/>
        <end position="283"/>
    </location>
</feature>
<evidence type="ECO:0000313" key="15">
    <source>
        <dbReference type="Proteomes" id="UP000887581"/>
    </source>
</evidence>
<evidence type="ECO:0000256" key="9">
    <source>
        <dbReference type="ARBA" id="ARBA00022989"/>
    </source>
</evidence>
<dbReference type="AlphaFoldDB" id="A0A915PIH8"/>
<comment type="catalytic activity">
    <reaction evidence="13">
        <text>N(4)-{beta-D-GlcNAc-(1-&gt;2)-[beta-D-GlcNAc-(1-&gt;4)]-alpha-D-Man-(1-&gt;3)-[beta-D-GlcNAc-(1-&gt;2)-alpha-D-Man-(1-&gt;6)]-beta-D-Man-(1-&gt;4)-beta-D-GlcNAc-(1-&gt;4)-beta-D-GlcNAc}-L-asparaginyl-[protein] + UDP-N-acetyl-alpha-D-glucosamine = N(4)-{beta-D-GlcNAc-(1-&gt;2)-[beta-D-GlcNAc-(1-&gt;4)]-alpha-D-Man-(1-&gt;3)-[beta-D-GlcNAc-(1-&gt;2)-[beta-D-GlcNAc-(1-&gt;6)]-alpha-D-Man-(1-&gt;6)]-beta-D-Man-(1-&gt;4)-beta-D-GlcNAc-(1-&gt;4)-beta-D-GlcNAc}-L-asparaginyl-[protein] + UDP + H(+)</text>
        <dbReference type="Rhea" id="RHEA:16921"/>
        <dbReference type="Rhea" id="RHEA-COMP:14374"/>
        <dbReference type="Rhea" id="RHEA-COMP:14377"/>
        <dbReference type="ChEBI" id="CHEBI:15378"/>
        <dbReference type="ChEBI" id="CHEBI:57705"/>
        <dbReference type="ChEBI" id="CHEBI:58223"/>
        <dbReference type="ChEBI" id="CHEBI:139507"/>
        <dbReference type="ChEBI" id="CHEBI:139510"/>
        <dbReference type="EC" id="2.4.1.155"/>
    </reaction>
</comment>
<evidence type="ECO:0000256" key="6">
    <source>
        <dbReference type="ARBA" id="ARBA00022679"/>
    </source>
</evidence>
<dbReference type="PANTHER" id="PTHR15075:SF2">
    <property type="entry name" value="ALPHA-1,6-MANNOSYLGLYCOPROTEIN 6-BETA-N-ACETYLGLUCOSAMINYLTRANSFERASE"/>
    <property type="match status" value="1"/>
</dbReference>
<evidence type="ECO:0000259" key="14">
    <source>
        <dbReference type="Pfam" id="PF15024"/>
    </source>
</evidence>
<keyword evidence="10" id="KW-0333">Golgi apparatus</keyword>
<comment type="similarity">
    <text evidence="3">Belongs to the glycosyltransferase 18 family.</text>
</comment>
<dbReference type="GO" id="GO:0006487">
    <property type="term" value="P:protein N-linked glycosylation"/>
    <property type="evidence" value="ECO:0007669"/>
    <property type="project" value="TreeGrafter"/>
</dbReference>
<proteinExistence type="inferred from homology"/>
<evidence type="ECO:0000256" key="3">
    <source>
        <dbReference type="ARBA" id="ARBA00007477"/>
    </source>
</evidence>
<sequence length="300" mass="34774">MRWMEEGWQTHKCYSFHGVNGTFCSFRIYLSEVEKYCPVLPWRKVARYDSPILLENKIASARRELSGLFKLMFDDDVNYKFIRTRITRLWSKWLSAYDEMIVKWPKTALPQERLNIVIHMGFLSKEAGFKFGELSSIGGPLGELIQWSDLIAAVYLLGHNLMISTDIETLKLNIRKFDYKSPCPLQSEGSINLIFTDIVGLRYLRGKMNDFFTKMKCAVRVLDSFGTHAEFNSQNYFTNHKNSLGGSGKNPWGNHQLDLQQFMTMYPHTDDNTFLGFVVEIHPLTEVIKKENITLIDLNA</sequence>
<dbReference type="Proteomes" id="UP000887581">
    <property type="component" value="Unplaced"/>
</dbReference>
<dbReference type="EC" id="2.4.1.155" evidence="4"/>
<evidence type="ECO:0000256" key="12">
    <source>
        <dbReference type="ARBA" id="ARBA00023180"/>
    </source>
</evidence>
<comment type="subcellular location">
    <subcellularLocation>
        <location evidence="1">Golgi apparatus membrane</location>
        <topology evidence="1">Single-pass type II membrane protein</topology>
    </subcellularLocation>
</comment>
<keyword evidence="8" id="KW-0735">Signal-anchor</keyword>
<evidence type="ECO:0000256" key="1">
    <source>
        <dbReference type="ARBA" id="ARBA00004323"/>
    </source>
</evidence>
<evidence type="ECO:0000256" key="8">
    <source>
        <dbReference type="ARBA" id="ARBA00022968"/>
    </source>
</evidence>
<evidence type="ECO:0000256" key="11">
    <source>
        <dbReference type="ARBA" id="ARBA00023136"/>
    </source>
</evidence>
<comment type="pathway">
    <text evidence="2">Protein modification; protein glycosylation.</text>
</comment>
<protein>
    <recommendedName>
        <fullName evidence="4">alpha-1,6-mannosyl-glycoprotein 6-beta-N-acetylglucosaminyltransferase</fullName>
        <ecNumber evidence="4">2.4.1.155</ecNumber>
    </recommendedName>
</protein>
<dbReference type="InterPro" id="IPR052105">
    <property type="entry name" value="MGAT5_Glycosyltransferase"/>
</dbReference>
<dbReference type="GO" id="GO:0030144">
    <property type="term" value="F:alpha-1,6-mannosylglycoprotein 6-beta-N-acetylglucosaminyltransferase activity"/>
    <property type="evidence" value="ECO:0007669"/>
    <property type="project" value="UniProtKB-EC"/>
</dbReference>
<evidence type="ECO:0000256" key="4">
    <source>
        <dbReference type="ARBA" id="ARBA00012671"/>
    </source>
</evidence>
<evidence type="ECO:0000256" key="7">
    <source>
        <dbReference type="ARBA" id="ARBA00022692"/>
    </source>
</evidence>
<keyword evidence="7" id="KW-0812">Transmembrane</keyword>
<dbReference type="Pfam" id="PF15024">
    <property type="entry name" value="Glyco_transf_18"/>
    <property type="match status" value="1"/>
</dbReference>
<keyword evidence="5" id="KW-0328">Glycosyltransferase</keyword>